<comment type="caution">
    <text evidence="2">The sequence shown here is derived from an EMBL/GenBank/DDBJ whole genome shotgun (WGS) entry which is preliminary data.</text>
</comment>
<protein>
    <submittedName>
        <fullName evidence="2">Uncharacterized protein</fullName>
    </submittedName>
</protein>
<reference evidence="2 3" key="1">
    <citation type="submission" date="2020-08" db="EMBL/GenBank/DDBJ databases">
        <title>Novel species isolated from subtropical streams in China.</title>
        <authorList>
            <person name="Lu H."/>
        </authorList>
    </citation>
    <scope>NUCLEOTIDE SEQUENCE [LARGE SCALE GENOMIC DNA]</scope>
    <source>
        <strain evidence="2 3">CY18W</strain>
    </source>
</reference>
<proteinExistence type="predicted"/>
<evidence type="ECO:0000313" key="3">
    <source>
        <dbReference type="Proteomes" id="UP000650424"/>
    </source>
</evidence>
<keyword evidence="3" id="KW-1185">Reference proteome</keyword>
<name>A0ABR6ZVS2_9BURK</name>
<sequence>MKIRIKLPKSRNPLAVLAKQRQAGAHGSYRVERSERRKAKQSLYKVLSGRAKDVDGD</sequence>
<dbReference type="RefSeq" id="WP_186949230.1">
    <property type="nucleotide sequence ID" value="NZ_JACOGF010000012.1"/>
</dbReference>
<feature type="region of interest" description="Disordered" evidence="1">
    <location>
        <begin position="18"/>
        <end position="43"/>
    </location>
</feature>
<evidence type="ECO:0000313" key="2">
    <source>
        <dbReference type="EMBL" id="MBC3919969.1"/>
    </source>
</evidence>
<accession>A0ABR6ZVS2</accession>
<evidence type="ECO:0000256" key="1">
    <source>
        <dbReference type="SAM" id="MobiDB-lite"/>
    </source>
</evidence>
<dbReference type="Proteomes" id="UP000650424">
    <property type="component" value="Unassembled WGS sequence"/>
</dbReference>
<organism evidence="2 3">
    <name type="scientific">Undibacterium hunanense</name>
    <dbReference type="NCBI Taxonomy" id="2762292"/>
    <lineage>
        <taxon>Bacteria</taxon>
        <taxon>Pseudomonadati</taxon>
        <taxon>Pseudomonadota</taxon>
        <taxon>Betaproteobacteria</taxon>
        <taxon>Burkholderiales</taxon>
        <taxon>Oxalobacteraceae</taxon>
        <taxon>Undibacterium</taxon>
    </lineage>
</organism>
<gene>
    <name evidence="2" type="ORF">H8L32_21035</name>
</gene>
<dbReference type="EMBL" id="JACOGF010000012">
    <property type="protein sequence ID" value="MBC3919969.1"/>
    <property type="molecule type" value="Genomic_DNA"/>
</dbReference>